<dbReference type="RefSeq" id="WP_003323232.1">
    <property type="nucleotide sequence ID" value="NZ_ALPT02000084.1"/>
</dbReference>
<dbReference type="GO" id="GO:0071555">
    <property type="term" value="P:cell wall organization"/>
    <property type="evidence" value="ECO:0007669"/>
    <property type="project" value="UniProtKB-KW"/>
</dbReference>
<dbReference type="Pfam" id="PF00905">
    <property type="entry name" value="Transpeptidase"/>
    <property type="match status" value="1"/>
</dbReference>
<evidence type="ECO:0000256" key="6">
    <source>
        <dbReference type="ARBA" id="ARBA00022670"/>
    </source>
</evidence>
<comment type="catalytic activity">
    <reaction evidence="16">
        <text>[GlcNAc-(1-&gt;4)-Mur2Ac(oyl-L-Ala-gamma-D-Glu-L-Lys-D-Ala-D-Ala)](n)-di-trans,octa-cis-undecaprenyl diphosphate + beta-D-GlcNAc-(1-&gt;4)-Mur2Ac(oyl-L-Ala-gamma-D-Glu-L-Lys-D-Ala-D-Ala)-di-trans,octa-cis-undecaprenyl diphosphate = [GlcNAc-(1-&gt;4)-Mur2Ac(oyl-L-Ala-gamma-D-Glu-L-Lys-D-Ala-D-Ala)](n+1)-di-trans,octa-cis-undecaprenyl diphosphate + di-trans,octa-cis-undecaprenyl diphosphate + H(+)</text>
        <dbReference type="Rhea" id="RHEA:23708"/>
        <dbReference type="Rhea" id="RHEA-COMP:9602"/>
        <dbReference type="Rhea" id="RHEA-COMP:9603"/>
        <dbReference type="ChEBI" id="CHEBI:15378"/>
        <dbReference type="ChEBI" id="CHEBI:58405"/>
        <dbReference type="ChEBI" id="CHEBI:60033"/>
        <dbReference type="ChEBI" id="CHEBI:78435"/>
        <dbReference type="EC" id="2.4.99.28"/>
    </reaction>
</comment>
<dbReference type="InterPro" id="IPR050396">
    <property type="entry name" value="Glycosyltr_51/Transpeptidase"/>
</dbReference>
<evidence type="ECO:0000256" key="11">
    <source>
        <dbReference type="ARBA" id="ARBA00022984"/>
    </source>
</evidence>
<evidence type="ECO:0000256" key="16">
    <source>
        <dbReference type="ARBA" id="ARBA00049902"/>
    </source>
</evidence>
<keyword evidence="13" id="KW-0511">Multifunctional enzyme</keyword>
<keyword evidence="6" id="KW-0645">Protease</keyword>
<dbReference type="GO" id="GO:0008360">
    <property type="term" value="P:regulation of cell shape"/>
    <property type="evidence" value="ECO:0007669"/>
    <property type="project" value="UniProtKB-KW"/>
</dbReference>
<comment type="caution">
    <text evidence="19">The sequence shown here is derived from an EMBL/GenBank/DDBJ whole genome shotgun (WGS) entry which is preliminary data.</text>
</comment>
<dbReference type="GO" id="GO:0008955">
    <property type="term" value="F:peptidoglycan glycosyltransferase activity"/>
    <property type="evidence" value="ECO:0007669"/>
    <property type="project" value="UniProtKB-EC"/>
</dbReference>
<comment type="subcellular location">
    <subcellularLocation>
        <location evidence="1">Cell membrane</location>
    </subcellularLocation>
</comment>
<evidence type="ECO:0000256" key="2">
    <source>
        <dbReference type="ARBA" id="ARBA00007090"/>
    </source>
</evidence>
<keyword evidence="10" id="KW-0133">Cell shape</keyword>
<evidence type="ECO:0000256" key="5">
    <source>
        <dbReference type="ARBA" id="ARBA00022645"/>
    </source>
</evidence>
<evidence type="ECO:0000256" key="14">
    <source>
        <dbReference type="ARBA" id="ARBA00023316"/>
    </source>
</evidence>
<dbReference type="EMBL" id="JALP01000268">
    <property type="protein sequence ID" value="THG89061.1"/>
    <property type="molecule type" value="Genomic_DNA"/>
</dbReference>
<evidence type="ECO:0000259" key="17">
    <source>
        <dbReference type="Pfam" id="PF00905"/>
    </source>
</evidence>
<dbReference type="GO" id="GO:0030288">
    <property type="term" value="C:outer membrane-bounded periplasmic space"/>
    <property type="evidence" value="ECO:0007669"/>
    <property type="project" value="TreeGrafter"/>
</dbReference>
<gene>
    <name evidence="20" type="ORF">AJ85_19850</name>
    <name evidence="19" type="ORF">BALCAV_0218720</name>
</gene>
<dbReference type="SUPFAM" id="SSF53955">
    <property type="entry name" value="Lysozyme-like"/>
    <property type="match status" value="1"/>
</dbReference>
<keyword evidence="12" id="KW-0472">Membrane</keyword>
<evidence type="ECO:0000313" key="22">
    <source>
        <dbReference type="Proteomes" id="UP000297014"/>
    </source>
</evidence>
<evidence type="ECO:0000259" key="18">
    <source>
        <dbReference type="Pfam" id="PF00912"/>
    </source>
</evidence>
<dbReference type="InterPro" id="IPR001460">
    <property type="entry name" value="PCN-bd_Tpept"/>
</dbReference>
<protein>
    <submittedName>
        <fullName evidence="19 20">Penicillin-binding protein</fullName>
    </submittedName>
</protein>
<evidence type="ECO:0000256" key="10">
    <source>
        <dbReference type="ARBA" id="ARBA00022960"/>
    </source>
</evidence>
<comment type="similarity">
    <text evidence="3">In the N-terminal section; belongs to the glycosyltransferase 51 family.</text>
</comment>
<reference evidence="19 21" key="1">
    <citation type="journal article" date="2014" name="Genome Announc.">
        <title>Draft Genome Sequence of Bacillus alcalophilus AV1934, a Classic Alkaliphile Isolated from Human Feces in 1934.</title>
        <authorList>
            <person name="Attie O."/>
            <person name="Jayaprakash A."/>
            <person name="Shah H."/>
            <person name="Paulsen I.T."/>
            <person name="Morino M."/>
            <person name="Takahashi Y."/>
            <person name="Narumi I."/>
            <person name="Sachidanandam R."/>
            <person name="Satoh K."/>
            <person name="Ito M."/>
            <person name="Krulwich T.A."/>
        </authorList>
    </citation>
    <scope>NUCLEOTIDE SEQUENCE [LARGE SCALE GENOMIC DNA]</scope>
    <source>
        <strain evidence="19 21">AV1934</strain>
    </source>
</reference>
<keyword evidence="4" id="KW-1003">Cell membrane</keyword>
<dbReference type="GO" id="GO:0009002">
    <property type="term" value="F:serine-type D-Ala-D-Ala carboxypeptidase activity"/>
    <property type="evidence" value="ECO:0007669"/>
    <property type="project" value="UniProtKB-EC"/>
</dbReference>
<evidence type="ECO:0000256" key="15">
    <source>
        <dbReference type="ARBA" id="ARBA00034000"/>
    </source>
</evidence>
<dbReference type="NCBIfam" id="TIGR02074">
    <property type="entry name" value="PBP_1a_fam"/>
    <property type="match status" value="1"/>
</dbReference>
<name>A0A094XB70_ALKAL</name>
<evidence type="ECO:0000256" key="13">
    <source>
        <dbReference type="ARBA" id="ARBA00023268"/>
    </source>
</evidence>
<keyword evidence="21" id="KW-1185">Reference proteome</keyword>
<evidence type="ECO:0000313" key="20">
    <source>
        <dbReference type="EMBL" id="THG89061.1"/>
    </source>
</evidence>
<evidence type="ECO:0000256" key="4">
    <source>
        <dbReference type="ARBA" id="ARBA00022475"/>
    </source>
</evidence>
<dbReference type="Gene3D" id="3.40.710.10">
    <property type="entry name" value="DD-peptidase/beta-lactamase superfamily"/>
    <property type="match status" value="1"/>
</dbReference>
<evidence type="ECO:0000256" key="7">
    <source>
        <dbReference type="ARBA" id="ARBA00022676"/>
    </source>
</evidence>
<evidence type="ECO:0000256" key="8">
    <source>
        <dbReference type="ARBA" id="ARBA00022679"/>
    </source>
</evidence>
<feature type="domain" description="Penicillin-binding protein transpeptidase" evidence="17">
    <location>
        <begin position="327"/>
        <end position="577"/>
    </location>
</feature>
<organism evidence="19 21">
    <name type="scientific">Alkalihalobacillus alcalophilus ATCC 27647 = CGMCC 1.3604</name>
    <dbReference type="NCBI Taxonomy" id="1218173"/>
    <lineage>
        <taxon>Bacteria</taxon>
        <taxon>Bacillati</taxon>
        <taxon>Bacillota</taxon>
        <taxon>Bacilli</taxon>
        <taxon>Bacillales</taxon>
        <taxon>Bacillaceae</taxon>
        <taxon>Alkalihalobacillus</taxon>
    </lineage>
</organism>
<keyword evidence="5" id="KW-0121">Carboxypeptidase</keyword>
<dbReference type="EMBL" id="ALPT02000084">
    <property type="protein sequence ID" value="KGA96050.1"/>
    <property type="molecule type" value="Genomic_DNA"/>
</dbReference>
<evidence type="ECO:0000256" key="1">
    <source>
        <dbReference type="ARBA" id="ARBA00004236"/>
    </source>
</evidence>
<keyword evidence="8" id="KW-0808">Transferase</keyword>
<dbReference type="GO" id="GO:0005886">
    <property type="term" value="C:plasma membrane"/>
    <property type="evidence" value="ECO:0007669"/>
    <property type="project" value="UniProtKB-SubCell"/>
</dbReference>
<dbReference type="GO" id="GO:0006508">
    <property type="term" value="P:proteolysis"/>
    <property type="evidence" value="ECO:0007669"/>
    <property type="project" value="UniProtKB-KW"/>
</dbReference>
<dbReference type="OrthoDB" id="9766909at2"/>
<dbReference type="SUPFAM" id="SSF56601">
    <property type="entry name" value="beta-lactamase/transpeptidase-like"/>
    <property type="match status" value="1"/>
</dbReference>
<dbReference type="STRING" id="1218173.BALCAV_0218720"/>
<dbReference type="Proteomes" id="UP000297014">
    <property type="component" value="Unassembled WGS sequence"/>
</dbReference>
<reference evidence="20 22" key="2">
    <citation type="submission" date="2014-01" db="EMBL/GenBank/DDBJ databases">
        <title>Draft genome sequencing of Bacillus alcalophilus CGMCC 1.3604.</title>
        <authorList>
            <person name="Yang J."/>
            <person name="Diao L."/>
            <person name="Yang S."/>
        </authorList>
    </citation>
    <scope>NUCLEOTIDE SEQUENCE [LARGE SCALE GENOMIC DNA]</scope>
    <source>
        <strain evidence="20 22">CGMCC 1.3604</strain>
    </source>
</reference>
<evidence type="ECO:0000313" key="19">
    <source>
        <dbReference type="EMBL" id="KGA96050.1"/>
    </source>
</evidence>
<dbReference type="PANTHER" id="PTHR32282">
    <property type="entry name" value="BINDING PROTEIN TRANSPEPTIDASE, PUTATIVE-RELATED"/>
    <property type="match status" value="1"/>
</dbReference>
<evidence type="ECO:0000256" key="3">
    <source>
        <dbReference type="ARBA" id="ARBA00007739"/>
    </source>
</evidence>
<evidence type="ECO:0000256" key="12">
    <source>
        <dbReference type="ARBA" id="ARBA00023136"/>
    </source>
</evidence>
<dbReference type="GO" id="GO:0009252">
    <property type="term" value="P:peptidoglycan biosynthetic process"/>
    <property type="evidence" value="ECO:0007669"/>
    <property type="project" value="UniProtKB-KW"/>
</dbReference>
<sequence length="692" mass="77433">MQVVINRKRRRRKSFLRRSFRLLLVMLLLVSGSAVALLSYTRMLGPPNLEVSQTTIIYGENGEIIGESHSGQNRFPVELDSISPYVIDATISVEDRRFYDHLGFDPKRIGGAIIANLKSGAKSQGASTITQQYARNLYLTHEKTWTRKWNELLYSLQLEMNLDKDEILEGYLNTVYYGHGAYGVQAAAELYFDKPASELNLAEASMVAGIPKGPTYYSPILNEELAKNRQWVVLQSMVANGAITEIEAAEAFEVELVPTNTRREIGEKIGPFFNDIVEKQLIEENILKPEEWQAGGYKVFTTLDPHMQEIAEKHIANELTDPDLQIGFVAMDPKSGDVKALVGGREYGGKGFDRAVEAKRQPGSTLKPLLYYAALENGYTATTTLKSEKTAFLFPDGDSEKEEDYYWPNNFNGNFADDYITLIQALAYSDNIYAVKTHYSLGFHKLAEIAQKIGMQSTISTTNPSAPLGTSEVTLLDLTTGYSAFANGGQMVEPRFIKRVETMSGKVIHENPVYQEEVLDENLTFILTDMMTAMFDRRLNDYTTVTGGSVAPLLNRPVAGKSGSTEFDSWMIGYTPQIVTGVWSGFDRDKRIDTRNAQVPKQVFAKFINEALKDELILPFHQPDGVVAVEIDPKTGYLASESCPGPARVSYFIPGTEPQETCPKDVEELEEAIEEDSTAERGFLKRFMDWLH</sequence>
<keyword evidence="14" id="KW-0961">Cell wall biogenesis/degradation</keyword>
<dbReference type="PANTHER" id="PTHR32282:SF11">
    <property type="entry name" value="PENICILLIN-BINDING PROTEIN 1B"/>
    <property type="match status" value="1"/>
</dbReference>
<dbReference type="AlphaFoldDB" id="A0A094XB70"/>
<dbReference type="Gene3D" id="1.10.3810.10">
    <property type="entry name" value="Biosynthetic peptidoglycan transglycosylase-like"/>
    <property type="match status" value="1"/>
</dbReference>
<dbReference type="Pfam" id="PF00912">
    <property type="entry name" value="Transgly"/>
    <property type="match status" value="1"/>
</dbReference>
<dbReference type="GO" id="GO:0008658">
    <property type="term" value="F:penicillin binding"/>
    <property type="evidence" value="ECO:0007669"/>
    <property type="project" value="InterPro"/>
</dbReference>
<keyword evidence="11" id="KW-0573">Peptidoglycan synthesis</keyword>
<comment type="similarity">
    <text evidence="2">In the C-terminal section; belongs to the transpeptidase family.</text>
</comment>
<keyword evidence="9" id="KW-0378">Hydrolase</keyword>
<dbReference type="Proteomes" id="UP000002754">
    <property type="component" value="Unassembled WGS sequence"/>
</dbReference>
<feature type="domain" description="Glycosyl transferase family 51" evidence="18">
    <location>
        <begin position="62"/>
        <end position="237"/>
    </location>
</feature>
<dbReference type="InterPro" id="IPR012338">
    <property type="entry name" value="Beta-lactam/transpept-like"/>
</dbReference>
<dbReference type="InterPro" id="IPR001264">
    <property type="entry name" value="Glyco_trans_51"/>
</dbReference>
<dbReference type="InterPro" id="IPR023346">
    <property type="entry name" value="Lysozyme-like_dom_sf"/>
</dbReference>
<comment type="catalytic activity">
    <reaction evidence="15">
        <text>Preferential cleavage: (Ac)2-L-Lys-D-Ala-|-D-Ala. Also transpeptidation of peptidyl-alanyl moieties that are N-acyl substituents of D-alanine.</text>
        <dbReference type="EC" id="3.4.16.4"/>
    </reaction>
</comment>
<accession>A0A094XB70</accession>
<dbReference type="FunFam" id="1.10.3810.10:FF:000001">
    <property type="entry name" value="Penicillin-binding protein 1A"/>
    <property type="match status" value="1"/>
</dbReference>
<dbReference type="InterPro" id="IPR036950">
    <property type="entry name" value="PBP_transglycosylase"/>
</dbReference>
<evidence type="ECO:0000256" key="9">
    <source>
        <dbReference type="ARBA" id="ARBA00022801"/>
    </source>
</evidence>
<dbReference type="eggNOG" id="COG0744">
    <property type="taxonomic scope" value="Bacteria"/>
</dbReference>
<evidence type="ECO:0000313" key="21">
    <source>
        <dbReference type="Proteomes" id="UP000002754"/>
    </source>
</evidence>
<proteinExistence type="inferred from homology"/>
<keyword evidence="7" id="KW-0328">Glycosyltransferase</keyword>